<feature type="domain" description="Ubiquitin-like protease family profile" evidence="4">
    <location>
        <begin position="187"/>
        <end position="251"/>
    </location>
</feature>
<dbReference type="EMBL" id="JASCZI010091991">
    <property type="protein sequence ID" value="MED6151646.1"/>
    <property type="molecule type" value="Genomic_DNA"/>
</dbReference>
<keyword evidence="2" id="KW-0645">Protease</keyword>
<name>A0ABU6TUQ4_9FABA</name>
<sequence length="300" mass="34244">MAASVASEAVEYEPSKAFDLGLTPEEQENIVTPGVPATVNVVTRDLKNRCVACALTKKNDNKYKILFKFNGDWPLEVPRRQFRTMRPGKDINLGVITAYSLVLNNEPIPRFQKDVYILPPRALSKVIGHFKEDFIDHETSKVHSIEPFESDEHLSMVNDYKLFTHNYSNLINQLLVRAGFNSLLKKATKNRPEQKSWSAKCVKIHEQPNSYDCGTFVMKWMEVLDPTKLDGNEKYDIEDWTTEKLQEFRNQIISEIILSKSNKLIKEAIQGAMGITIHKPSAALQSPYTQVTTEELNKLN</sequence>
<evidence type="ECO:0000256" key="2">
    <source>
        <dbReference type="ARBA" id="ARBA00022670"/>
    </source>
</evidence>
<evidence type="ECO:0000259" key="4">
    <source>
        <dbReference type="Pfam" id="PF02902"/>
    </source>
</evidence>
<comment type="similarity">
    <text evidence="1">Belongs to the peptidase C48 family.</text>
</comment>
<dbReference type="Proteomes" id="UP001341840">
    <property type="component" value="Unassembled WGS sequence"/>
</dbReference>
<dbReference type="InterPro" id="IPR038765">
    <property type="entry name" value="Papain-like_cys_pep_sf"/>
</dbReference>
<comment type="caution">
    <text evidence="5">The sequence shown here is derived from an EMBL/GenBank/DDBJ whole genome shotgun (WGS) entry which is preliminary data.</text>
</comment>
<evidence type="ECO:0000313" key="6">
    <source>
        <dbReference type="Proteomes" id="UP001341840"/>
    </source>
</evidence>
<gene>
    <name evidence="5" type="ORF">PIB30_084436</name>
</gene>
<dbReference type="Pfam" id="PF02902">
    <property type="entry name" value="Peptidase_C48"/>
    <property type="match status" value="1"/>
</dbReference>
<dbReference type="SUPFAM" id="SSF54001">
    <property type="entry name" value="Cysteine proteinases"/>
    <property type="match status" value="1"/>
</dbReference>
<dbReference type="InterPro" id="IPR003653">
    <property type="entry name" value="Peptidase_C48_C"/>
</dbReference>
<protein>
    <recommendedName>
        <fullName evidence="4">Ubiquitin-like protease family profile domain-containing protein</fullName>
    </recommendedName>
</protein>
<evidence type="ECO:0000313" key="5">
    <source>
        <dbReference type="EMBL" id="MED6151646.1"/>
    </source>
</evidence>
<keyword evidence="6" id="KW-1185">Reference proteome</keyword>
<organism evidence="5 6">
    <name type="scientific">Stylosanthes scabra</name>
    <dbReference type="NCBI Taxonomy" id="79078"/>
    <lineage>
        <taxon>Eukaryota</taxon>
        <taxon>Viridiplantae</taxon>
        <taxon>Streptophyta</taxon>
        <taxon>Embryophyta</taxon>
        <taxon>Tracheophyta</taxon>
        <taxon>Spermatophyta</taxon>
        <taxon>Magnoliopsida</taxon>
        <taxon>eudicotyledons</taxon>
        <taxon>Gunneridae</taxon>
        <taxon>Pentapetalae</taxon>
        <taxon>rosids</taxon>
        <taxon>fabids</taxon>
        <taxon>Fabales</taxon>
        <taxon>Fabaceae</taxon>
        <taxon>Papilionoideae</taxon>
        <taxon>50 kb inversion clade</taxon>
        <taxon>dalbergioids sensu lato</taxon>
        <taxon>Dalbergieae</taxon>
        <taxon>Pterocarpus clade</taxon>
        <taxon>Stylosanthes</taxon>
    </lineage>
</organism>
<dbReference type="Gene3D" id="3.40.395.10">
    <property type="entry name" value="Adenoviral Proteinase, Chain A"/>
    <property type="match status" value="1"/>
</dbReference>
<proteinExistence type="inferred from homology"/>
<evidence type="ECO:0000256" key="3">
    <source>
        <dbReference type="ARBA" id="ARBA00022801"/>
    </source>
</evidence>
<keyword evidence="3" id="KW-0378">Hydrolase</keyword>
<accession>A0ABU6TUQ4</accession>
<reference evidence="5 6" key="1">
    <citation type="journal article" date="2023" name="Plants (Basel)">
        <title>Bridging the Gap: Combining Genomics and Transcriptomics Approaches to Understand Stylosanthes scabra, an Orphan Legume from the Brazilian Caatinga.</title>
        <authorList>
            <person name="Ferreira-Neto J.R.C."/>
            <person name="da Silva M.D."/>
            <person name="Binneck E."/>
            <person name="de Melo N.F."/>
            <person name="da Silva R.H."/>
            <person name="de Melo A.L.T.M."/>
            <person name="Pandolfi V."/>
            <person name="Bustamante F.O."/>
            <person name="Brasileiro-Vidal A.C."/>
            <person name="Benko-Iseppon A.M."/>
        </authorList>
    </citation>
    <scope>NUCLEOTIDE SEQUENCE [LARGE SCALE GENOMIC DNA]</scope>
    <source>
        <tissue evidence="5">Leaves</tissue>
    </source>
</reference>
<evidence type="ECO:0000256" key="1">
    <source>
        <dbReference type="ARBA" id="ARBA00005234"/>
    </source>
</evidence>